<keyword evidence="6" id="KW-0472">Membrane</keyword>
<dbReference type="InterPro" id="IPR017930">
    <property type="entry name" value="Myb_dom"/>
</dbReference>
<feature type="transmembrane region" description="Helical" evidence="6">
    <location>
        <begin position="194"/>
        <end position="214"/>
    </location>
</feature>
<organism evidence="9 10">
    <name type="scientific">Panicum virgatum</name>
    <name type="common">Blackwell switchgrass</name>
    <dbReference type="NCBI Taxonomy" id="38727"/>
    <lineage>
        <taxon>Eukaryota</taxon>
        <taxon>Viridiplantae</taxon>
        <taxon>Streptophyta</taxon>
        <taxon>Embryophyta</taxon>
        <taxon>Tracheophyta</taxon>
        <taxon>Spermatophyta</taxon>
        <taxon>Magnoliopsida</taxon>
        <taxon>Liliopsida</taxon>
        <taxon>Poales</taxon>
        <taxon>Poaceae</taxon>
        <taxon>PACMAD clade</taxon>
        <taxon>Panicoideae</taxon>
        <taxon>Panicodae</taxon>
        <taxon>Paniceae</taxon>
        <taxon>Panicinae</taxon>
        <taxon>Panicum</taxon>
        <taxon>Panicum sect. Hiantes</taxon>
    </lineage>
</organism>
<dbReference type="Gene3D" id="1.10.10.60">
    <property type="entry name" value="Homeodomain-like"/>
    <property type="match status" value="1"/>
</dbReference>
<protein>
    <submittedName>
        <fullName evidence="9">Uncharacterized protein</fullName>
    </submittedName>
</protein>
<keyword evidence="3" id="KW-0238">DNA-binding</keyword>
<reference evidence="9" key="1">
    <citation type="submission" date="2020-05" db="EMBL/GenBank/DDBJ databases">
        <title>WGS assembly of Panicum virgatum.</title>
        <authorList>
            <person name="Lovell J.T."/>
            <person name="Jenkins J."/>
            <person name="Shu S."/>
            <person name="Juenger T.E."/>
            <person name="Schmutz J."/>
        </authorList>
    </citation>
    <scope>NUCLEOTIDE SEQUENCE</scope>
    <source>
        <strain evidence="9">AP13</strain>
    </source>
</reference>
<evidence type="ECO:0000256" key="6">
    <source>
        <dbReference type="SAM" id="Phobius"/>
    </source>
</evidence>
<dbReference type="GO" id="GO:0009739">
    <property type="term" value="P:response to gibberellin"/>
    <property type="evidence" value="ECO:0007669"/>
    <property type="project" value="TreeGrafter"/>
</dbReference>
<gene>
    <name evidence="9" type="ORF">PVAP13_8KG386500</name>
</gene>
<feature type="transmembrane region" description="Helical" evidence="6">
    <location>
        <begin position="313"/>
        <end position="334"/>
    </location>
</feature>
<dbReference type="Pfam" id="PF00249">
    <property type="entry name" value="Myb_DNA-binding"/>
    <property type="match status" value="1"/>
</dbReference>
<dbReference type="SUPFAM" id="SSF46689">
    <property type="entry name" value="Homeodomain-like"/>
    <property type="match status" value="1"/>
</dbReference>
<dbReference type="GO" id="GO:0003700">
    <property type="term" value="F:DNA-binding transcription factor activity"/>
    <property type="evidence" value="ECO:0007669"/>
    <property type="project" value="UniProtKB-ARBA"/>
</dbReference>
<keyword evidence="2" id="KW-0805">Transcription regulation</keyword>
<dbReference type="InterPro" id="IPR006447">
    <property type="entry name" value="Myb_dom_plants"/>
</dbReference>
<dbReference type="EMBL" id="CM029051">
    <property type="protein sequence ID" value="KAG2564118.1"/>
    <property type="molecule type" value="Genomic_DNA"/>
</dbReference>
<evidence type="ECO:0000256" key="3">
    <source>
        <dbReference type="ARBA" id="ARBA00023125"/>
    </source>
</evidence>
<evidence type="ECO:0000256" key="1">
    <source>
        <dbReference type="ARBA" id="ARBA00004123"/>
    </source>
</evidence>
<proteinExistence type="predicted"/>
<feature type="domain" description="HTH myb-type" evidence="8">
    <location>
        <begin position="103"/>
        <end position="159"/>
    </location>
</feature>
<dbReference type="PANTHER" id="PTHR44191">
    <property type="entry name" value="TRANSCRIPTION FACTOR KUA1"/>
    <property type="match status" value="1"/>
</dbReference>
<feature type="transmembrane region" description="Helical" evidence="6">
    <location>
        <begin position="260"/>
        <end position="279"/>
    </location>
</feature>
<comment type="caution">
    <text evidence="9">The sequence shown here is derived from an EMBL/GenBank/DDBJ whole genome shotgun (WGS) entry which is preliminary data.</text>
</comment>
<feature type="transmembrane region" description="Helical" evidence="6">
    <location>
        <begin position="220"/>
        <end position="240"/>
    </location>
</feature>
<feature type="domain" description="Myb-like" evidence="7">
    <location>
        <begin position="103"/>
        <end position="155"/>
    </location>
</feature>
<dbReference type="PROSITE" id="PS50090">
    <property type="entry name" value="MYB_LIKE"/>
    <property type="match status" value="1"/>
</dbReference>
<dbReference type="Pfam" id="PF20100">
    <property type="entry name" value="DUF6490"/>
    <property type="match status" value="1"/>
</dbReference>
<feature type="transmembrane region" description="Helical" evidence="6">
    <location>
        <begin position="285"/>
        <end position="301"/>
    </location>
</feature>
<dbReference type="SMART" id="SM00717">
    <property type="entry name" value="SANT"/>
    <property type="match status" value="1"/>
</dbReference>
<evidence type="ECO:0000259" key="8">
    <source>
        <dbReference type="PROSITE" id="PS51294"/>
    </source>
</evidence>
<accession>A0A8T0PT67</accession>
<dbReference type="PANTHER" id="PTHR44191:SF70">
    <property type="entry name" value="TRANSCRIPTION FACTOR MYBS2"/>
    <property type="match status" value="1"/>
</dbReference>
<keyword evidence="10" id="KW-1185">Reference proteome</keyword>
<keyword evidence="4" id="KW-0804">Transcription</keyword>
<evidence type="ECO:0000313" key="9">
    <source>
        <dbReference type="EMBL" id="KAG2564118.1"/>
    </source>
</evidence>
<dbReference type="AlphaFoldDB" id="A0A8T0PT67"/>
<dbReference type="InterPro" id="IPR045501">
    <property type="entry name" value="DUF6490"/>
</dbReference>
<evidence type="ECO:0000259" key="7">
    <source>
        <dbReference type="PROSITE" id="PS50090"/>
    </source>
</evidence>
<keyword evidence="6" id="KW-1133">Transmembrane helix</keyword>
<comment type="subcellular location">
    <subcellularLocation>
        <location evidence="1">Nucleus</location>
    </subcellularLocation>
</comment>
<evidence type="ECO:0000256" key="2">
    <source>
        <dbReference type="ARBA" id="ARBA00023015"/>
    </source>
</evidence>
<dbReference type="PROSITE" id="PS51294">
    <property type="entry name" value="HTH_MYB"/>
    <property type="match status" value="1"/>
</dbReference>
<dbReference type="CDD" id="cd00167">
    <property type="entry name" value="SANT"/>
    <property type="match status" value="1"/>
</dbReference>
<evidence type="ECO:0000256" key="5">
    <source>
        <dbReference type="ARBA" id="ARBA00023242"/>
    </source>
</evidence>
<dbReference type="GO" id="GO:0009744">
    <property type="term" value="P:response to sucrose"/>
    <property type="evidence" value="ECO:0007669"/>
    <property type="project" value="UniProtKB-ARBA"/>
</dbReference>
<dbReference type="GO" id="GO:0005634">
    <property type="term" value="C:nucleus"/>
    <property type="evidence" value="ECO:0007669"/>
    <property type="project" value="UniProtKB-SubCell"/>
</dbReference>
<dbReference type="NCBIfam" id="TIGR01557">
    <property type="entry name" value="myb_SHAQKYF"/>
    <property type="match status" value="1"/>
</dbReference>
<dbReference type="GO" id="GO:0003677">
    <property type="term" value="F:DNA binding"/>
    <property type="evidence" value="ECO:0007669"/>
    <property type="project" value="UniProtKB-KW"/>
</dbReference>
<dbReference type="InterPro" id="IPR009057">
    <property type="entry name" value="Homeodomain-like_sf"/>
</dbReference>
<sequence length="341" mass="37980">MEEKGGQGEPLLPTTSRISESFHQLAEFWQTRRPKPATVVLRLFGMDVVADEEPDDNDIGFELRKSSSMQNLTIPSADPLLPRGEAGEGKVYASNDLELASRQQRKKGIPWTEEEHRKFLDGLRQLGKGDWRGMSKSFVTTRTATQVASHAQRYSLRQTNPGKKKRRASLFVVGIADFSDDQALGWAPMDARRAIPWMTASFVFLNFYSAMAVYRSNGDWGDYAFVVLSCVSLSILFFCLRLLERAPPGSATRGKLKVAAWVLTTGLAIVSSFMVAGILPVRVQLLVLGIAGGFYAFFIYWKRKMCTYQVPTAMLFCLALCVLLISKTAVLVHFSSSLTRA</sequence>
<dbReference type="InterPro" id="IPR052245">
    <property type="entry name" value="Plant_Stress_Dev_TF"/>
</dbReference>
<evidence type="ECO:0000256" key="4">
    <source>
        <dbReference type="ARBA" id="ARBA00023163"/>
    </source>
</evidence>
<evidence type="ECO:0000313" key="10">
    <source>
        <dbReference type="Proteomes" id="UP000823388"/>
    </source>
</evidence>
<dbReference type="FunFam" id="1.10.10.60:FF:000009">
    <property type="entry name" value="transcription factor MYB1R1"/>
    <property type="match status" value="1"/>
</dbReference>
<dbReference type="Proteomes" id="UP000823388">
    <property type="component" value="Chromosome 8K"/>
</dbReference>
<keyword evidence="6" id="KW-0812">Transmembrane</keyword>
<dbReference type="GO" id="GO:0009723">
    <property type="term" value="P:response to ethylene"/>
    <property type="evidence" value="ECO:0007669"/>
    <property type="project" value="TreeGrafter"/>
</dbReference>
<dbReference type="InterPro" id="IPR001005">
    <property type="entry name" value="SANT/Myb"/>
</dbReference>
<keyword evidence="5" id="KW-0539">Nucleus</keyword>
<name>A0A8T0PT67_PANVG</name>